<feature type="binding site" evidence="7">
    <location>
        <position position="71"/>
    </location>
    <ligand>
        <name>Mg(2+)</name>
        <dbReference type="ChEBI" id="CHEBI:18420"/>
    </ligand>
</feature>
<comment type="cofactor">
    <cofactor evidence="7">
        <name>Mg(2+)</name>
        <dbReference type="ChEBI" id="CHEBI:18420"/>
    </cofactor>
    <text evidence="7">Binds 1 Mg(2+) ion per subunit.</text>
</comment>
<evidence type="ECO:0000256" key="5">
    <source>
        <dbReference type="ARBA" id="ARBA00022842"/>
    </source>
</evidence>
<feature type="binding site" evidence="7">
    <location>
        <position position="42"/>
    </location>
    <ligand>
        <name>Mg(2+)</name>
        <dbReference type="ChEBI" id="CHEBI:18420"/>
    </ligand>
</feature>
<evidence type="ECO:0000256" key="6">
    <source>
        <dbReference type="ARBA" id="ARBA00023080"/>
    </source>
</evidence>
<dbReference type="EMBL" id="BMIN01000003">
    <property type="protein sequence ID" value="GGD03265.1"/>
    <property type="molecule type" value="Genomic_DNA"/>
</dbReference>
<dbReference type="PANTHER" id="PTHR11067:SF9">
    <property type="entry name" value="INOSINE TRIPHOSPHATE PYROPHOSPHATASE"/>
    <property type="match status" value="1"/>
</dbReference>
<evidence type="ECO:0000256" key="3">
    <source>
        <dbReference type="ARBA" id="ARBA00022741"/>
    </source>
</evidence>
<evidence type="ECO:0000313" key="9">
    <source>
        <dbReference type="EMBL" id="GGD03265.1"/>
    </source>
</evidence>
<sequence length="197" mass="21801">MKKIVVATHNEGKVREFRQLFSKYNIETLSLDDLDQNLPEVEETGETFEENAELKASTISSILNVPVIADDSGLVVDALDGSPGVYSARYAGEPKDDQKNLEKVLSELKGEKNRTARFVCVLALSIPGQNVVFERGTCEGHLTEEPHGESGFGYDPIFIPDGYKETMAEIGADEKNKISHRSRALSKIEDSIHQLFS</sequence>
<evidence type="ECO:0000256" key="7">
    <source>
        <dbReference type="HAMAP-Rule" id="MF_01405"/>
    </source>
</evidence>
<evidence type="ECO:0000256" key="2">
    <source>
        <dbReference type="ARBA" id="ARBA00022723"/>
    </source>
</evidence>
<comment type="subunit">
    <text evidence="7">Homodimer.</text>
</comment>
<dbReference type="HAMAP" id="MF_01405">
    <property type="entry name" value="Non_canon_purine_NTPase"/>
    <property type="match status" value="1"/>
</dbReference>
<comment type="catalytic activity">
    <reaction evidence="7">
        <text>XTP + H2O = XMP + diphosphate + H(+)</text>
        <dbReference type="Rhea" id="RHEA:28610"/>
        <dbReference type="ChEBI" id="CHEBI:15377"/>
        <dbReference type="ChEBI" id="CHEBI:15378"/>
        <dbReference type="ChEBI" id="CHEBI:33019"/>
        <dbReference type="ChEBI" id="CHEBI:57464"/>
        <dbReference type="ChEBI" id="CHEBI:61314"/>
        <dbReference type="EC" id="3.6.1.66"/>
    </reaction>
</comment>
<evidence type="ECO:0000313" key="10">
    <source>
        <dbReference type="Proteomes" id="UP000642571"/>
    </source>
</evidence>
<feature type="binding site" evidence="7">
    <location>
        <begin position="8"/>
        <end position="13"/>
    </location>
    <ligand>
        <name>substrate</name>
    </ligand>
</feature>
<comment type="similarity">
    <text evidence="1 7 8">Belongs to the HAM1 NTPase family.</text>
</comment>
<dbReference type="CDD" id="cd00515">
    <property type="entry name" value="HAM1"/>
    <property type="match status" value="1"/>
</dbReference>
<evidence type="ECO:0000256" key="4">
    <source>
        <dbReference type="ARBA" id="ARBA00022801"/>
    </source>
</evidence>
<keyword evidence="10" id="KW-1185">Reference proteome</keyword>
<keyword evidence="3 7" id="KW-0547">Nucleotide-binding</keyword>
<comment type="caution">
    <text evidence="9">The sequence shown here is derived from an EMBL/GenBank/DDBJ whole genome shotgun (WGS) entry which is preliminary data.</text>
</comment>
<comment type="function">
    <text evidence="7">Pyrophosphatase that catalyzes the hydrolysis of nucleoside triphosphates to their monophosphate derivatives, with a high preference for the non-canonical purine nucleotides XTP (xanthosine triphosphate), dITP (deoxyinosine triphosphate) and ITP. Seems to function as a house-cleaning enzyme that removes non-canonical purine nucleotides from the nucleotide pool, thus preventing their incorporation into DNA/RNA and avoiding chromosomal lesions.</text>
</comment>
<feature type="binding site" evidence="7">
    <location>
        <begin position="180"/>
        <end position="181"/>
    </location>
    <ligand>
        <name>substrate</name>
    </ligand>
</feature>
<feature type="binding site" evidence="7">
    <location>
        <begin position="152"/>
        <end position="155"/>
    </location>
    <ligand>
        <name>substrate</name>
    </ligand>
</feature>
<keyword evidence="4 7" id="KW-0378">Hydrolase</keyword>
<dbReference type="Gene3D" id="3.90.950.10">
    <property type="match status" value="1"/>
</dbReference>
<dbReference type="NCBIfam" id="TIGR00042">
    <property type="entry name" value="RdgB/HAM1 family non-canonical purine NTP pyrophosphatase"/>
    <property type="match status" value="1"/>
</dbReference>
<accession>A0ABQ1PTI9</accession>
<reference evidence="10" key="1">
    <citation type="journal article" date="2019" name="Int. J. Syst. Evol. Microbiol.">
        <title>The Global Catalogue of Microorganisms (GCM) 10K type strain sequencing project: providing services to taxonomists for standard genome sequencing and annotation.</title>
        <authorList>
            <consortium name="The Broad Institute Genomics Platform"/>
            <consortium name="The Broad Institute Genome Sequencing Center for Infectious Disease"/>
            <person name="Wu L."/>
            <person name="Ma J."/>
        </authorList>
    </citation>
    <scope>NUCLEOTIDE SEQUENCE [LARGE SCALE GENOMIC DNA]</scope>
    <source>
        <strain evidence="10">CGMCC 1.15353</strain>
    </source>
</reference>
<protein>
    <recommendedName>
        <fullName evidence="7">dITP/XTP pyrophosphatase</fullName>
        <ecNumber evidence="7">3.6.1.66</ecNumber>
    </recommendedName>
    <alternativeName>
        <fullName evidence="7">Non-canonical purine NTP pyrophosphatase</fullName>
    </alternativeName>
    <alternativeName>
        <fullName evidence="7">Non-standard purine NTP pyrophosphatase</fullName>
    </alternativeName>
    <alternativeName>
        <fullName evidence="7">Nucleoside-triphosphate diphosphatase</fullName>
    </alternativeName>
    <alternativeName>
        <fullName evidence="7">Nucleoside-triphosphate pyrophosphatase</fullName>
        <shortName evidence="7">NTPase</shortName>
    </alternativeName>
</protein>
<dbReference type="RefSeq" id="WP_188651217.1">
    <property type="nucleotide sequence ID" value="NZ_BMIN01000003.1"/>
</dbReference>
<dbReference type="Pfam" id="PF01725">
    <property type="entry name" value="Ham1p_like"/>
    <property type="match status" value="1"/>
</dbReference>
<dbReference type="InterPro" id="IPR020922">
    <property type="entry name" value="dITP/XTP_pyrophosphatase"/>
</dbReference>
<feature type="active site" description="Proton acceptor" evidence="7">
    <location>
        <position position="71"/>
    </location>
</feature>
<evidence type="ECO:0000256" key="8">
    <source>
        <dbReference type="RuleBase" id="RU003781"/>
    </source>
</evidence>
<comment type="catalytic activity">
    <reaction evidence="7">
        <text>dITP + H2O = dIMP + diphosphate + H(+)</text>
        <dbReference type="Rhea" id="RHEA:28342"/>
        <dbReference type="ChEBI" id="CHEBI:15377"/>
        <dbReference type="ChEBI" id="CHEBI:15378"/>
        <dbReference type="ChEBI" id="CHEBI:33019"/>
        <dbReference type="ChEBI" id="CHEBI:61194"/>
        <dbReference type="ChEBI" id="CHEBI:61382"/>
        <dbReference type="EC" id="3.6.1.66"/>
    </reaction>
</comment>
<dbReference type="InterPro" id="IPR029001">
    <property type="entry name" value="ITPase-like_fam"/>
</dbReference>
<keyword evidence="5 7" id="KW-0460">Magnesium</keyword>
<feature type="binding site" evidence="7">
    <location>
        <position position="72"/>
    </location>
    <ligand>
        <name>substrate</name>
    </ligand>
</feature>
<dbReference type="PANTHER" id="PTHR11067">
    <property type="entry name" value="INOSINE TRIPHOSPHATE PYROPHOSPHATASE/HAM1 PROTEIN"/>
    <property type="match status" value="1"/>
</dbReference>
<dbReference type="SUPFAM" id="SSF52972">
    <property type="entry name" value="ITPase-like"/>
    <property type="match status" value="1"/>
</dbReference>
<dbReference type="NCBIfam" id="NF011397">
    <property type="entry name" value="PRK14822.1"/>
    <property type="match status" value="1"/>
</dbReference>
<keyword evidence="2 7" id="KW-0479">Metal-binding</keyword>
<organism evidence="9 10">
    <name type="scientific">Pontibacillus salipaludis</name>
    <dbReference type="NCBI Taxonomy" id="1697394"/>
    <lineage>
        <taxon>Bacteria</taxon>
        <taxon>Bacillati</taxon>
        <taxon>Bacillota</taxon>
        <taxon>Bacilli</taxon>
        <taxon>Bacillales</taxon>
        <taxon>Bacillaceae</taxon>
        <taxon>Pontibacillus</taxon>
    </lineage>
</organism>
<keyword evidence="6 7" id="KW-0546">Nucleotide metabolism</keyword>
<feature type="binding site" evidence="7">
    <location>
        <position position="175"/>
    </location>
    <ligand>
        <name>substrate</name>
    </ligand>
</feature>
<dbReference type="Proteomes" id="UP000642571">
    <property type="component" value="Unassembled WGS sequence"/>
</dbReference>
<comment type="catalytic activity">
    <reaction evidence="7">
        <text>ITP + H2O = IMP + diphosphate + H(+)</text>
        <dbReference type="Rhea" id="RHEA:29399"/>
        <dbReference type="ChEBI" id="CHEBI:15377"/>
        <dbReference type="ChEBI" id="CHEBI:15378"/>
        <dbReference type="ChEBI" id="CHEBI:33019"/>
        <dbReference type="ChEBI" id="CHEBI:58053"/>
        <dbReference type="ChEBI" id="CHEBI:61402"/>
        <dbReference type="EC" id="3.6.1.66"/>
    </reaction>
</comment>
<dbReference type="EC" id="3.6.1.66" evidence="7"/>
<name>A0ABQ1PTI9_9BACI</name>
<proteinExistence type="inferred from homology"/>
<gene>
    <name evidence="9" type="ORF">GCM10011389_08460</name>
</gene>
<evidence type="ECO:0000256" key="1">
    <source>
        <dbReference type="ARBA" id="ARBA00008023"/>
    </source>
</evidence>
<dbReference type="InterPro" id="IPR002637">
    <property type="entry name" value="RdgB/HAM1"/>
</dbReference>